<keyword evidence="3" id="KW-0975">Bacterial flagellum</keyword>
<sequence>MSLSPEPADHSDDALQAAPVPLEPLPELPPADASAEATKTTFPFEAMNLKVGDRLQAQPPTKLSVERCAVRLIGYVPDVSMLVTTPATANAVRLQLIEGDQLVMRVFSSQNAFGFACDVQRVCKLPYPYLHITFPKEVQGTVIRKAPRVKTKIIAKVNTEKEGGHDLPGVISNLSANGALLDARRNLAVPGDSIRLSFKLKLHNIEAHLSLVATVRAVFGDEVLNQGGSSLAHFGLEFNNLAANDQMILQSMVYQQMIERPQSLV</sequence>
<protein>
    <submittedName>
        <fullName evidence="7">Flagellar brake protein</fullName>
    </submittedName>
</protein>
<dbReference type="Gene3D" id="2.30.110.10">
    <property type="entry name" value="Electron Transport, Fmn-binding Protein, Chain A"/>
    <property type="match status" value="1"/>
</dbReference>
<dbReference type="Pfam" id="PF12945">
    <property type="entry name" value="PilZNR"/>
    <property type="match status" value="1"/>
</dbReference>
<dbReference type="SUPFAM" id="SSF141371">
    <property type="entry name" value="PilZ domain-like"/>
    <property type="match status" value="2"/>
</dbReference>
<dbReference type="AlphaFoldDB" id="A0A515EMF8"/>
<dbReference type="RefSeq" id="WP_142810151.1">
    <property type="nucleotide sequence ID" value="NZ_CP036282.1"/>
</dbReference>
<keyword evidence="2" id="KW-0547">Nucleotide-binding</keyword>
<dbReference type="InterPro" id="IPR009875">
    <property type="entry name" value="PilZ_domain"/>
</dbReference>
<gene>
    <name evidence="7" type="ORF">EXZ61_06385</name>
</gene>
<dbReference type="InterPro" id="IPR012349">
    <property type="entry name" value="Split_barrel_FMN-bd"/>
</dbReference>
<evidence type="ECO:0000313" key="7">
    <source>
        <dbReference type="EMBL" id="QDL53829.1"/>
    </source>
</evidence>
<keyword evidence="7" id="KW-0969">Cilium</keyword>
<dbReference type="GO" id="GO:0035438">
    <property type="term" value="F:cyclic-di-GMP binding"/>
    <property type="evidence" value="ECO:0007669"/>
    <property type="project" value="InterPro"/>
</dbReference>
<dbReference type="Pfam" id="PF07238">
    <property type="entry name" value="PilZ"/>
    <property type="match status" value="1"/>
</dbReference>
<evidence type="ECO:0000313" key="8">
    <source>
        <dbReference type="Proteomes" id="UP000317365"/>
    </source>
</evidence>
<feature type="domain" description="PilZ" evidence="5">
    <location>
        <begin position="144"/>
        <end position="255"/>
    </location>
</feature>
<evidence type="ECO:0000259" key="6">
    <source>
        <dbReference type="Pfam" id="PF12945"/>
    </source>
</evidence>
<keyword evidence="7" id="KW-0282">Flagellum</keyword>
<dbReference type="Proteomes" id="UP000317365">
    <property type="component" value="Chromosome"/>
</dbReference>
<organism evidence="7 8">
    <name type="scientific">Rhodoferax aquaticus</name>
    <dbReference type="NCBI Taxonomy" id="2527691"/>
    <lineage>
        <taxon>Bacteria</taxon>
        <taxon>Pseudomonadati</taxon>
        <taxon>Pseudomonadota</taxon>
        <taxon>Betaproteobacteria</taxon>
        <taxon>Burkholderiales</taxon>
        <taxon>Comamonadaceae</taxon>
        <taxon>Rhodoferax</taxon>
    </lineage>
</organism>
<dbReference type="InterPro" id="IPR009926">
    <property type="entry name" value="T3SS_YcgR_PilZN"/>
</dbReference>
<dbReference type="EMBL" id="CP036282">
    <property type="protein sequence ID" value="QDL53829.1"/>
    <property type="molecule type" value="Genomic_DNA"/>
</dbReference>
<dbReference type="Gene3D" id="2.40.10.220">
    <property type="entry name" value="predicted glycosyltransferase like domains"/>
    <property type="match status" value="1"/>
</dbReference>
<name>A0A515EMF8_9BURK</name>
<accession>A0A515EMF8</accession>
<feature type="region of interest" description="Disordered" evidence="4">
    <location>
        <begin position="1"/>
        <end position="36"/>
    </location>
</feature>
<evidence type="ECO:0000256" key="4">
    <source>
        <dbReference type="SAM" id="MobiDB-lite"/>
    </source>
</evidence>
<evidence type="ECO:0000259" key="5">
    <source>
        <dbReference type="Pfam" id="PF07238"/>
    </source>
</evidence>
<evidence type="ECO:0000256" key="1">
    <source>
        <dbReference type="ARBA" id="ARBA00022636"/>
    </source>
</evidence>
<feature type="domain" description="Type III secretion system flagellar brake protein YcgR PilZN" evidence="6">
    <location>
        <begin position="50"/>
        <end position="135"/>
    </location>
</feature>
<evidence type="ECO:0000256" key="3">
    <source>
        <dbReference type="ARBA" id="ARBA00023143"/>
    </source>
</evidence>
<keyword evidence="1" id="KW-0973">c-di-GMP</keyword>
<reference evidence="8" key="1">
    <citation type="submission" date="2019-02" db="EMBL/GenBank/DDBJ databases">
        <title>Complete genome sequence of Rhodoferax sp. Gr-4.</title>
        <authorList>
            <person name="Jin L."/>
        </authorList>
    </citation>
    <scope>NUCLEOTIDE SEQUENCE [LARGE SCALE GENOMIC DNA]</scope>
    <source>
        <strain evidence="8">Gr-4</strain>
    </source>
</reference>
<keyword evidence="8" id="KW-1185">Reference proteome</keyword>
<dbReference type="KEGG" id="rhg:EXZ61_06385"/>
<proteinExistence type="predicted"/>
<evidence type="ECO:0000256" key="2">
    <source>
        <dbReference type="ARBA" id="ARBA00022741"/>
    </source>
</evidence>
<reference evidence="8" key="2">
    <citation type="journal article" date="2020" name="Int. J. Syst. Evol. Microbiol.">
        <title>Genomic insights into a novel species Rhodoferax aquaticus sp. nov., isolated from freshwater.</title>
        <authorList>
            <person name="Li T."/>
            <person name="Zhuo Y."/>
            <person name="Jin C.Z."/>
            <person name="Wu X."/>
            <person name="Ko S.R."/>
            <person name="Jin F.J."/>
            <person name="Ahn C.Y."/>
            <person name="Oh H.M."/>
            <person name="Lee H.G."/>
            <person name="Jin L."/>
        </authorList>
    </citation>
    <scope>NUCLEOTIDE SEQUENCE [LARGE SCALE GENOMIC DNA]</scope>
    <source>
        <strain evidence="8">Gr-4</strain>
    </source>
</reference>
<keyword evidence="7" id="KW-0966">Cell projection</keyword>